<dbReference type="RefSeq" id="WP_215121313.1">
    <property type="nucleotide sequence ID" value="NZ_CP075896.1"/>
</dbReference>
<evidence type="ECO:0008006" key="3">
    <source>
        <dbReference type="Google" id="ProtNLM"/>
    </source>
</evidence>
<evidence type="ECO:0000313" key="1">
    <source>
        <dbReference type="EMBL" id="QWB25503.1"/>
    </source>
</evidence>
<sequence length="174" mass="19672">MAERGDVDAYRRLWEANPEQKELDLALGFMVHQAASLEFFLHQTVRRSVGGRYATLVTAGLQASGLLDAIKRILDVGAVSEEAAREMAEISGKCRTAFRERNKYVHGIRVINTEHSEVWTNNRRDGGIDQHPMQAEKLMELGADFAMLSAQVTDWYRHHVDGQPRRGSRRPPSD</sequence>
<protein>
    <recommendedName>
        <fullName evidence="3">RiboL-PSP-HEPN domain-containing protein</fullName>
    </recommendedName>
</protein>
<proteinExistence type="predicted"/>
<keyword evidence="2" id="KW-1185">Reference proteome</keyword>
<organism evidence="1 2">
    <name type="scientific">Streptomyces koelreuteriae</name>
    <dbReference type="NCBI Taxonomy" id="2838015"/>
    <lineage>
        <taxon>Bacteria</taxon>
        <taxon>Bacillati</taxon>
        <taxon>Actinomycetota</taxon>
        <taxon>Actinomycetes</taxon>
        <taxon>Kitasatosporales</taxon>
        <taxon>Streptomycetaceae</taxon>
        <taxon>Streptomyces</taxon>
    </lineage>
</organism>
<gene>
    <name evidence="1" type="ORF">KJK29_24680</name>
</gene>
<reference evidence="2" key="1">
    <citation type="submission" date="2021-05" db="EMBL/GenBank/DDBJ databases">
        <title>Direct Submission.</title>
        <authorList>
            <person name="Li K."/>
            <person name="Gao J."/>
        </authorList>
    </citation>
    <scope>NUCLEOTIDE SEQUENCE [LARGE SCALE GENOMIC DNA]</scope>
    <source>
        <strain evidence="2">MG62</strain>
    </source>
</reference>
<accession>A0ABX8FWQ6</accession>
<dbReference type="Proteomes" id="UP000679629">
    <property type="component" value="Chromosome"/>
</dbReference>
<evidence type="ECO:0000313" key="2">
    <source>
        <dbReference type="Proteomes" id="UP000679629"/>
    </source>
</evidence>
<name>A0ABX8FWQ6_9ACTN</name>
<dbReference type="EMBL" id="CP075896">
    <property type="protein sequence ID" value="QWB25503.1"/>
    <property type="molecule type" value="Genomic_DNA"/>
</dbReference>